<evidence type="ECO:0000313" key="7">
    <source>
        <dbReference type="Proteomes" id="UP001497392"/>
    </source>
</evidence>
<name>A0ABP1GB42_9CHLO</name>
<dbReference type="PROSITE" id="PS50054">
    <property type="entry name" value="TYR_PHOSPHATASE_DUAL"/>
    <property type="match status" value="1"/>
</dbReference>
<dbReference type="PROSITE" id="PS50056">
    <property type="entry name" value="TYR_PHOSPHATASE_2"/>
    <property type="match status" value="1"/>
</dbReference>
<evidence type="ECO:0000313" key="6">
    <source>
        <dbReference type="EMBL" id="CAL5228495.1"/>
    </source>
</evidence>
<dbReference type="InterPro" id="IPR029006">
    <property type="entry name" value="ADF-H/Gelsolin-like_dom_sf"/>
</dbReference>
<dbReference type="InterPro" id="IPR000340">
    <property type="entry name" value="Dual-sp_phosphatase_cat-dom"/>
</dbReference>
<accession>A0ABP1GB42</accession>
<gene>
    <name evidence="6" type="primary">g11642</name>
    <name evidence="6" type="ORF">VP750_LOCUS10401</name>
</gene>
<evidence type="ECO:0000259" key="5">
    <source>
        <dbReference type="PROSITE" id="PS50056"/>
    </source>
</evidence>
<dbReference type="Gene3D" id="3.90.190.10">
    <property type="entry name" value="Protein tyrosine phosphatase superfamily"/>
    <property type="match status" value="1"/>
</dbReference>
<proteinExistence type="predicted"/>
<evidence type="ECO:0000256" key="3">
    <source>
        <dbReference type="SAM" id="MobiDB-lite"/>
    </source>
</evidence>
<dbReference type="Proteomes" id="UP001497392">
    <property type="component" value="Unassembled WGS sequence"/>
</dbReference>
<dbReference type="InterPro" id="IPR036180">
    <property type="entry name" value="Gelsolin-like_dom_sf"/>
</dbReference>
<dbReference type="SUPFAM" id="SSF52799">
    <property type="entry name" value="(Phosphotyrosine protein) phosphatases II"/>
    <property type="match status" value="1"/>
</dbReference>
<evidence type="ECO:0000259" key="4">
    <source>
        <dbReference type="PROSITE" id="PS50054"/>
    </source>
</evidence>
<keyword evidence="1" id="KW-0378">Hydrolase</keyword>
<evidence type="ECO:0000256" key="2">
    <source>
        <dbReference type="ARBA" id="ARBA00022912"/>
    </source>
</evidence>
<reference evidence="6 7" key="1">
    <citation type="submission" date="2024-06" db="EMBL/GenBank/DDBJ databases">
        <authorList>
            <person name="Kraege A."/>
            <person name="Thomma B."/>
        </authorList>
    </citation>
    <scope>NUCLEOTIDE SEQUENCE [LARGE SCALE GENOMIC DNA]</scope>
</reference>
<organism evidence="6 7">
    <name type="scientific">Coccomyxa viridis</name>
    <dbReference type="NCBI Taxonomy" id="1274662"/>
    <lineage>
        <taxon>Eukaryota</taxon>
        <taxon>Viridiplantae</taxon>
        <taxon>Chlorophyta</taxon>
        <taxon>core chlorophytes</taxon>
        <taxon>Trebouxiophyceae</taxon>
        <taxon>Trebouxiophyceae incertae sedis</taxon>
        <taxon>Coccomyxaceae</taxon>
        <taxon>Coccomyxa</taxon>
    </lineage>
</organism>
<feature type="compositionally biased region" description="Low complexity" evidence="3">
    <location>
        <begin position="352"/>
        <end position="372"/>
    </location>
</feature>
<keyword evidence="7" id="KW-1185">Reference proteome</keyword>
<dbReference type="SMART" id="SM00195">
    <property type="entry name" value="DSPc"/>
    <property type="match status" value="1"/>
</dbReference>
<dbReference type="Gene3D" id="3.40.20.10">
    <property type="entry name" value="Severin"/>
    <property type="match status" value="1"/>
</dbReference>
<comment type="caution">
    <text evidence="6">The sequence shown here is derived from an EMBL/GenBank/DDBJ whole genome shotgun (WGS) entry which is preliminary data.</text>
</comment>
<dbReference type="InterPro" id="IPR000387">
    <property type="entry name" value="Tyr_Pase_dom"/>
</dbReference>
<dbReference type="PANTHER" id="PTHR46381:SF2">
    <property type="entry name" value="MAP KINASE PHOSPHATASE"/>
    <property type="match status" value="1"/>
</dbReference>
<feature type="compositionally biased region" description="Polar residues" evidence="3">
    <location>
        <begin position="432"/>
        <end position="442"/>
    </location>
</feature>
<feature type="region of interest" description="Disordered" evidence="3">
    <location>
        <begin position="343"/>
        <end position="442"/>
    </location>
</feature>
<dbReference type="Pfam" id="PF00782">
    <property type="entry name" value="DSPc"/>
    <property type="match status" value="1"/>
</dbReference>
<dbReference type="InterPro" id="IPR020422">
    <property type="entry name" value="TYR_PHOSPHATASE_DUAL_dom"/>
</dbReference>
<dbReference type="InterPro" id="IPR016130">
    <property type="entry name" value="Tyr_Pase_AS"/>
</dbReference>
<sequence>MEAQCLFPNIREAFFDRSTWLENEGTCGNDVHAPASNSEDGQSSGKVPMKLDLSALSRHDGPPSELQARREKYAFFEKQCSEVAEGLFLGSDVVARNREVLKAAGITHVINCVGFLYPAYFQDELTYLVLYLQDTPLEDIAAVLYDVFDFIEAAKEKNGKVLLHCSQGVSRSASLAIAYLMWKQNKTFDSTLAAVKAIRGVANPNIGFTCQLLSWQRRRTQPGRGKWMHRVAPQCSAAPLHLVAKPVKDASVDELDPRGAYIIQQDSSMIIWKGRQCHAKFLEAAEKAARQFRRYEGAAEAPAIISEGLEHPTLGWLAKGNKHDWADAVAEVEAYNSDFQAFAEADSGSPPDSGRASSRSNADSARLSNSSRQDSARMGSRSGDGASQAPDTARTCESSGRAPKTPRTPADDDMGSPNQRSRKMRRADSGPDSRNGSFTGSQ</sequence>
<feature type="domain" description="Tyrosine specific protein phosphatases" evidence="5">
    <location>
        <begin position="148"/>
        <end position="199"/>
    </location>
</feature>
<dbReference type="CDD" id="cd14498">
    <property type="entry name" value="DSP"/>
    <property type="match status" value="1"/>
</dbReference>
<dbReference type="InterPro" id="IPR029021">
    <property type="entry name" value="Prot-tyrosine_phosphatase-like"/>
</dbReference>
<dbReference type="PROSITE" id="PS00383">
    <property type="entry name" value="TYR_PHOSPHATASE_1"/>
    <property type="match status" value="1"/>
</dbReference>
<feature type="domain" description="Tyrosine-protein phosphatase" evidence="4">
    <location>
        <begin position="79"/>
        <end position="221"/>
    </location>
</feature>
<dbReference type="EMBL" id="CAXHTA020000018">
    <property type="protein sequence ID" value="CAL5228495.1"/>
    <property type="molecule type" value="Genomic_DNA"/>
</dbReference>
<protein>
    <submittedName>
        <fullName evidence="6">G11642 protein</fullName>
    </submittedName>
</protein>
<dbReference type="PANTHER" id="PTHR46381">
    <property type="entry name" value="MKPA PROTEIN"/>
    <property type="match status" value="1"/>
</dbReference>
<dbReference type="SUPFAM" id="SSF82754">
    <property type="entry name" value="C-terminal, gelsolin-like domain of Sec23/24"/>
    <property type="match status" value="1"/>
</dbReference>
<evidence type="ECO:0000256" key="1">
    <source>
        <dbReference type="ARBA" id="ARBA00022801"/>
    </source>
</evidence>
<keyword evidence="2" id="KW-0904">Protein phosphatase</keyword>